<name>A0A2N3G4M7_9ACTN</name>
<protein>
    <submittedName>
        <fullName evidence="1">Uncharacterized protein</fullName>
    </submittedName>
</protein>
<sequence length="82" mass="9335">MAKYKGIEVKDNVRTLLPHMPLIEEYREMLQTLQAVWDNLNLLGQMSGTTAEIGQTREAFSSLTGDLLNNLAERTLAKREQE</sequence>
<gene>
    <name evidence="1" type="ORF">CVT63_06850</name>
</gene>
<accession>A0A2N3G4M7</accession>
<dbReference type="AlphaFoldDB" id="A0A2N3G4M7"/>
<reference evidence="1 2" key="1">
    <citation type="journal article" date="2017" name="ISME J.">
        <title>Potential for microbial H2 and metal transformations associated with novel bacteria and archaea in deep terrestrial subsurface sediments.</title>
        <authorList>
            <person name="Hernsdorf A.W."/>
            <person name="Amano Y."/>
            <person name="Miyakawa K."/>
            <person name="Ise K."/>
            <person name="Suzuki Y."/>
            <person name="Anantharaman K."/>
            <person name="Probst A."/>
            <person name="Burstein D."/>
            <person name="Thomas B.C."/>
            <person name="Banfield J.F."/>
        </authorList>
    </citation>
    <scope>NUCLEOTIDE SEQUENCE [LARGE SCALE GENOMIC DNA]</scope>
    <source>
        <strain evidence="1">HGW-Actinobacteria-3</strain>
    </source>
</reference>
<dbReference type="EMBL" id="PHEX01000067">
    <property type="protein sequence ID" value="PKQ27663.1"/>
    <property type="molecule type" value="Genomic_DNA"/>
</dbReference>
<organism evidence="1 2">
    <name type="scientific">Candidatus Anoxymicrobium japonicum</name>
    <dbReference type="NCBI Taxonomy" id="2013648"/>
    <lineage>
        <taxon>Bacteria</taxon>
        <taxon>Bacillati</taxon>
        <taxon>Actinomycetota</taxon>
        <taxon>Candidatus Geothermincolia</taxon>
        <taxon>Candidatus Geothermincolales</taxon>
        <taxon>Candidatus Anoxymicrobiaceae</taxon>
        <taxon>Candidatus Anoxymicrobium</taxon>
    </lineage>
</organism>
<evidence type="ECO:0000313" key="2">
    <source>
        <dbReference type="Proteomes" id="UP000233654"/>
    </source>
</evidence>
<comment type="caution">
    <text evidence="1">The sequence shown here is derived from an EMBL/GenBank/DDBJ whole genome shotgun (WGS) entry which is preliminary data.</text>
</comment>
<evidence type="ECO:0000313" key="1">
    <source>
        <dbReference type="EMBL" id="PKQ27663.1"/>
    </source>
</evidence>
<proteinExistence type="predicted"/>
<feature type="non-terminal residue" evidence="1">
    <location>
        <position position="82"/>
    </location>
</feature>
<dbReference type="Proteomes" id="UP000233654">
    <property type="component" value="Unassembled WGS sequence"/>
</dbReference>